<evidence type="ECO:0000259" key="3">
    <source>
        <dbReference type="Pfam" id="PF00535"/>
    </source>
</evidence>
<evidence type="ECO:0000313" key="7">
    <source>
        <dbReference type="Proteomes" id="UP001069047"/>
    </source>
</evidence>
<evidence type="ECO:0000313" key="5">
    <source>
        <dbReference type="EMBL" id="WWC54095.1"/>
    </source>
</evidence>
<keyword evidence="2 5" id="KW-0808">Transferase</keyword>
<dbReference type="InterPro" id="IPR029044">
    <property type="entry name" value="Nucleotide-diphossugar_trans"/>
</dbReference>
<dbReference type="PANTHER" id="PTHR22916:SF51">
    <property type="entry name" value="GLYCOSYLTRANSFERASE EPSH-RELATED"/>
    <property type="match status" value="1"/>
</dbReference>
<dbReference type="RefSeq" id="WP_070559775.1">
    <property type="nucleotide sequence ID" value="NZ_CAJHLG010000003.1"/>
</dbReference>
<reference evidence="5" key="3">
    <citation type="submission" date="2024-02" db="EMBL/GenBank/DDBJ databases">
        <authorList>
            <person name="Choi B."/>
        </authorList>
    </citation>
    <scope>NUCLEOTIDE SEQUENCE</scope>
    <source>
        <strain evidence="5">UMB1016</strain>
    </source>
</reference>
<reference evidence="5 6" key="1">
    <citation type="journal article" date="2020" name="J. Bacteriol.">
        <title>Aerococcus urinae Isolated from Women with Lower Urinary Tract Symptoms: In Vitro Aggregation and Genome Analysis.</title>
        <authorList>
            <person name="Hilt E.E."/>
            <person name="Putonti C."/>
            <person name="Thomas-White K."/>
            <person name="Lewis A.L."/>
            <person name="Visick K.L."/>
            <person name="Gilbert N.M."/>
            <person name="Wolfe A.J."/>
        </authorList>
    </citation>
    <scope>NUCLEOTIDE SEQUENCE [LARGE SCALE GENOMIC DNA]</scope>
    <source>
        <strain evidence="5 6">UMB1016</strain>
    </source>
</reference>
<feature type="domain" description="Glycosyltransferase 2-like" evidence="3">
    <location>
        <begin position="6"/>
        <end position="135"/>
    </location>
</feature>
<dbReference type="EMBL" id="JAOTMY010000002">
    <property type="protein sequence ID" value="MCY3087611.1"/>
    <property type="molecule type" value="Genomic_DNA"/>
</dbReference>
<protein>
    <submittedName>
        <fullName evidence="4">Glycosyltransferase</fullName>
        <ecNumber evidence="5">2.4.-.-</ecNumber>
    </submittedName>
</protein>
<dbReference type="EC" id="2.4.-.-" evidence="5"/>
<accession>A0A1E9PE79</accession>
<evidence type="ECO:0000313" key="6">
    <source>
        <dbReference type="Proteomes" id="UP000250354"/>
    </source>
</evidence>
<keyword evidence="6" id="KW-1185">Reference proteome</keyword>
<dbReference type="Proteomes" id="UP001069047">
    <property type="component" value="Unassembled WGS sequence"/>
</dbReference>
<name>A0A1E9PE79_9LACT</name>
<dbReference type="Pfam" id="PF00535">
    <property type="entry name" value="Glycos_transf_2"/>
    <property type="match status" value="1"/>
</dbReference>
<dbReference type="AlphaFoldDB" id="A0A1E9PE79"/>
<keyword evidence="1 5" id="KW-0328">Glycosyltransferase</keyword>
<dbReference type="InterPro" id="IPR001173">
    <property type="entry name" value="Glyco_trans_2-like"/>
</dbReference>
<dbReference type="CDD" id="cd00761">
    <property type="entry name" value="Glyco_tranf_GTA_type"/>
    <property type="match status" value="1"/>
</dbReference>
<evidence type="ECO:0000313" key="4">
    <source>
        <dbReference type="EMBL" id="MCY3087611.1"/>
    </source>
</evidence>
<dbReference type="EMBL" id="CP145132">
    <property type="protein sequence ID" value="WWC54095.1"/>
    <property type="molecule type" value="Genomic_DNA"/>
</dbReference>
<evidence type="ECO:0000256" key="2">
    <source>
        <dbReference type="ARBA" id="ARBA00022679"/>
    </source>
</evidence>
<dbReference type="GO" id="GO:0016757">
    <property type="term" value="F:glycosyltransferase activity"/>
    <property type="evidence" value="ECO:0007669"/>
    <property type="project" value="UniProtKB-KW"/>
</dbReference>
<sequence>MNPKISIIIPIYKVEKYLIECLESVRNQTFTDFEVIMVNDGSSDASPVIADNYCKRDERFKLFHQENQGLSAARNFGTSQSKGEYIFFLDSDDKIVENTLEILHRIAQDKQADIVIGACKYFNDAGDYWLMTPGLPTIASYDSHDAIRKDEDGTIPLSFTTAWCKLVKADIVRQNLFPIGVWYEDSATTYRWYMAASEIYSIDLNLYAYRQHDSSIMSTSGRNLVKHFNDNIKNLSQKVFNLQNFGYDPHVTLNSYIDKLYRGQSYYEDFDDEAKIAWDTDYDRYFSRKDFPHQALILTHSAEIEQVEALARALPDLCIHIVAYTVVAPSLIDLAENLENIFIHPFAHSDLIETLLNQSDIYLDINYYAEVDDIVNHAIQKGLPVVAFEATAHRPDLLDQDMVFPTDELDAMVDRVKFLLKEDSFQSE</sequence>
<accession>A0A9Q4DD96</accession>
<dbReference type="Proteomes" id="UP000250354">
    <property type="component" value="Chromosome"/>
</dbReference>
<gene>
    <name evidence="5" type="ORF">DBT44_0006730</name>
    <name evidence="4" type="ORF">ODY61_05685</name>
</gene>
<dbReference type="SUPFAM" id="SSF53756">
    <property type="entry name" value="UDP-Glycosyltransferase/glycogen phosphorylase"/>
    <property type="match status" value="1"/>
</dbReference>
<dbReference type="SUPFAM" id="SSF53448">
    <property type="entry name" value="Nucleotide-diphospho-sugar transferases"/>
    <property type="match status" value="1"/>
</dbReference>
<dbReference type="PANTHER" id="PTHR22916">
    <property type="entry name" value="GLYCOSYLTRANSFERASE"/>
    <property type="match status" value="1"/>
</dbReference>
<dbReference type="Gene3D" id="3.90.550.10">
    <property type="entry name" value="Spore Coat Polysaccharide Biosynthesis Protein SpsA, Chain A"/>
    <property type="match status" value="1"/>
</dbReference>
<dbReference type="GeneID" id="86859250"/>
<proteinExistence type="predicted"/>
<reference evidence="4" key="2">
    <citation type="submission" date="2022-09" db="EMBL/GenBank/DDBJ databases">
        <title>Aerococcus urinae taxonomy study.</title>
        <authorList>
            <person name="Christensen J."/>
            <person name="Senneby E."/>
        </authorList>
    </citation>
    <scope>NUCLEOTIDE SEQUENCE</scope>
    <source>
        <strain evidence="4">LUND-41-B12</strain>
    </source>
</reference>
<organism evidence="4 7">
    <name type="scientific">Aerococcus mictus</name>
    <dbReference type="NCBI Taxonomy" id="2976810"/>
    <lineage>
        <taxon>Bacteria</taxon>
        <taxon>Bacillati</taxon>
        <taxon>Bacillota</taxon>
        <taxon>Bacilli</taxon>
        <taxon>Lactobacillales</taxon>
        <taxon>Aerococcaceae</taxon>
        <taxon>Aerococcus</taxon>
    </lineage>
</organism>
<evidence type="ECO:0000256" key="1">
    <source>
        <dbReference type="ARBA" id="ARBA00022676"/>
    </source>
</evidence>